<name>A0AAV7TFD7_PLEWA</name>
<dbReference type="AlphaFoldDB" id="A0AAV7TFD7"/>
<evidence type="ECO:0000313" key="2">
    <source>
        <dbReference type="EMBL" id="KAJ1175108.1"/>
    </source>
</evidence>
<evidence type="ECO:0000256" key="1">
    <source>
        <dbReference type="SAM" id="MobiDB-lite"/>
    </source>
</evidence>
<organism evidence="2 3">
    <name type="scientific">Pleurodeles waltl</name>
    <name type="common">Iberian ribbed newt</name>
    <dbReference type="NCBI Taxonomy" id="8319"/>
    <lineage>
        <taxon>Eukaryota</taxon>
        <taxon>Metazoa</taxon>
        <taxon>Chordata</taxon>
        <taxon>Craniata</taxon>
        <taxon>Vertebrata</taxon>
        <taxon>Euteleostomi</taxon>
        <taxon>Amphibia</taxon>
        <taxon>Batrachia</taxon>
        <taxon>Caudata</taxon>
        <taxon>Salamandroidea</taxon>
        <taxon>Salamandridae</taxon>
        <taxon>Pleurodelinae</taxon>
        <taxon>Pleurodeles</taxon>
    </lineage>
</organism>
<dbReference type="Proteomes" id="UP001066276">
    <property type="component" value="Chromosome 3_2"/>
</dbReference>
<feature type="region of interest" description="Disordered" evidence="1">
    <location>
        <begin position="24"/>
        <end position="94"/>
    </location>
</feature>
<protein>
    <submittedName>
        <fullName evidence="2">Uncharacterized protein</fullName>
    </submittedName>
</protein>
<reference evidence="2" key="1">
    <citation type="journal article" date="2022" name="bioRxiv">
        <title>Sequencing and chromosome-scale assembly of the giantPleurodeles waltlgenome.</title>
        <authorList>
            <person name="Brown T."/>
            <person name="Elewa A."/>
            <person name="Iarovenko S."/>
            <person name="Subramanian E."/>
            <person name="Araus A.J."/>
            <person name="Petzold A."/>
            <person name="Susuki M."/>
            <person name="Suzuki K.-i.T."/>
            <person name="Hayashi T."/>
            <person name="Toyoda A."/>
            <person name="Oliveira C."/>
            <person name="Osipova E."/>
            <person name="Leigh N.D."/>
            <person name="Simon A."/>
            <person name="Yun M.H."/>
        </authorList>
    </citation>
    <scope>NUCLEOTIDE SEQUENCE</scope>
    <source>
        <strain evidence="2">20211129_DDA</strain>
        <tissue evidence="2">Liver</tissue>
    </source>
</reference>
<comment type="caution">
    <text evidence="2">The sequence shown here is derived from an EMBL/GenBank/DDBJ whole genome shotgun (WGS) entry which is preliminary data.</text>
</comment>
<gene>
    <name evidence="2" type="ORF">NDU88_000399</name>
</gene>
<evidence type="ECO:0000313" key="3">
    <source>
        <dbReference type="Proteomes" id="UP001066276"/>
    </source>
</evidence>
<keyword evidence="3" id="KW-1185">Reference proteome</keyword>
<proteinExistence type="predicted"/>
<accession>A0AAV7TFD7</accession>
<sequence length="94" mass="9801">MSDAYRALPRAAGTADLCHAERWRQRSVPEDQPAPAGAGLTGRGGAAMTGITEREPGARLGPARGAPIVAQRRRPQEEQIFTGSPPGTGRGARA</sequence>
<dbReference type="EMBL" id="JANPWB010000006">
    <property type="protein sequence ID" value="KAJ1175108.1"/>
    <property type="molecule type" value="Genomic_DNA"/>
</dbReference>